<dbReference type="PANTHER" id="PTHR14083">
    <property type="entry name" value="YIP1 INTERACTING FACTOR HOMOLOG YIF1 PROTEIN"/>
    <property type="match status" value="1"/>
</dbReference>
<keyword evidence="8" id="KW-0732">Signal</keyword>
<dbReference type="FunFam" id="1.10.287.70:FF:000037">
    <property type="entry name" value="Glutamate receptor"/>
    <property type="match status" value="1"/>
</dbReference>
<organism evidence="22 23">
    <name type="scientific">Acer negundo</name>
    <name type="common">Box elder</name>
    <dbReference type="NCBI Taxonomy" id="4023"/>
    <lineage>
        <taxon>Eukaryota</taxon>
        <taxon>Viridiplantae</taxon>
        <taxon>Streptophyta</taxon>
        <taxon>Embryophyta</taxon>
        <taxon>Tracheophyta</taxon>
        <taxon>Spermatophyta</taxon>
        <taxon>Magnoliopsida</taxon>
        <taxon>eudicotyledons</taxon>
        <taxon>Gunneridae</taxon>
        <taxon>Pentapetalae</taxon>
        <taxon>rosids</taxon>
        <taxon>malvids</taxon>
        <taxon>Sapindales</taxon>
        <taxon>Sapindaceae</taxon>
        <taxon>Hippocastanoideae</taxon>
        <taxon>Acereae</taxon>
        <taxon>Acer</taxon>
    </lineage>
</organism>
<dbReference type="AlphaFoldDB" id="A0AAD5NQA4"/>
<evidence type="ECO:0000256" key="1">
    <source>
        <dbReference type="ARBA" id="ARBA00004477"/>
    </source>
</evidence>
<dbReference type="Gene3D" id="1.10.287.70">
    <property type="match status" value="1"/>
</dbReference>
<evidence type="ECO:0000256" key="15">
    <source>
        <dbReference type="ARBA" id="ARBA00023170"/>
    </source>
</evidence>
<evidence type="ECO:0000256" key="14">
    <source>
        <dbReference type="ARBA" id="ARBA00023136"/>
    </source>
</evidence>
<dbReference type="Gene3D" id="3.40.190.10">
    <property type="entry name" value="Periplasmic binding protein-like II"/>
    <property type="match status" value="1"/>
</dbReference>
<gene>
    <name evidence="22" type="ORF">LWI28_010702</name>
</gene>
<keyword evidence="16" id="KW-0325">Glycoprotein</keyword>
<dbReference type="Pfam" id="PF00060">
    <property type="entry name" value="Lig_chan"/>
    <property type="match status" value="1"/>
</dbReference>
<evidence type="ECO:0000313" key="22">
    <source>
        <dbReference type="EMBL" id="KAI9177070.1"/>
    </source>
</evidence>
<comment type="subcellular location">
    <subcellularLocation>
        <location evidence="1">Endoplasmic reticulum membrane</location>
        <topology evidence="1">Multi-pass membrane protein</topology>
    </subcellularLocation>
    <subcellularLocation>
        <location evidence="2">Golgi apparatus membrane</location>
        <topology evidence="2">Multi-pass membrane protein</topology>
    </subcellularLocation>
</comment>
<dbReference type="EMBL" id="JAJSOW010000102">
    <property type="protein sequence ID" value="KAI9177070.1"/>
    <property type="molecule type" value="Genomic_DNA"/>
</dbReference>
<keyword evidence="9" id="KW-0256">Endoplasmic reticulum</keyword>
<evidence type="ECO:0000256" key="6">
    <source>
        <dbReference type="ARBA" id="ARBA00022448"/>
    </source>
</evidence>
<evidence type="ECO:0000256" key="13">
    <source>
        <dbReference type="ARBA" id="ARBA00023065"/>
    </source>
</evidence>
<dbReference type="GO" id="GO:0030134">
    <property type="term" value="C:COPII-coated ER to Golgi transport vesicle"/>
    <property type="evidence" value="ECO:0007669"/>
    <property type="project" value="TreeGrafter"/>
</dbReference>
<keyword evidence="13" id="KW-0406">Ion transport</keyword>
<dbReference type="SUPFAM" id="SSF53850">
    <property type="entry name" value="Periplasmic binding protein-like II"/>
    <property type="match status" value="1"/>
</dbReference>
<feature type="domain" description="Ionotropic glutamate receptor C-terminal" evidence="21">
    <location>
        <begin position="5"/>
        <end position="318"/>
    </location>
</feature>
<keyword evidence="18" id="KW-0407">Ion channel</keyword>
<dbReference type="GO" id="GO:0000139">
    <property type="term" value="C:Golgi membrane"/>
    <property type="evidence" value="ECO:0007669"/>
    <property type="project" value="UniProtKB-SubCell"/>
</dbReference>
<feature type="transmembrane region" description="Helical" evidence="20">
    <location>
        <begin position="125"/>
        <end position="152"/>
    </location>
</feature>
<dbReference type="Pfam" id="PF03878">
    <property type="entry name" value="YIF1"/>
    <property type="match status" value="1"/>
</dbReference>
<keyword evidence="14 20" id="KW-0472">Membrane</keyword>
<dbReference type="InterPro" id="IPR001320">
    <property type="entry name" value="Iontro_rcpt_C"/>
</dbReference>
<comment type="function">
    <text evidence="19">Glutamate-gated receptor that probably acts as a non-selective cation channel. May be involved in light-signal transduction and calcium homeostasis via the regulation of calcium influx into cells.</text>
</comment>
<evidence type="ECO:0000259" key="21">
    <source>
        <dbReference type="SMART" id="SM00079"/>
    </source>
</evidence>
<evidence type="ECO:0000256" key="8">
    <source>
        <dbReference type="ARBA" id="ARBA00022729"/>
    </source>
</evidence>
<dbReference type="Proteomes" id="UP001064489">
    <property type="component" value="Chromosome 5"/>
</dbReference>
<comment type="similarity">
    <text evidence="3">Belongs to the glutamate-gated ion channel (TC 1.A.10.1) family.</text>
</comment>
<feature type="transmembrane region" description="Helical" evidence="20">
    <location>
        <begin position="578"/>
        <end position="595"/>
    </location>
</feature>
<evidence type="ECO:0000256" key="5">
    <source>
        <dbReference type="ARBA" id="ARBA00011095"/>
    </source>
</evidence>
<dbReference type="PANTHER" id="PTHR14083:SF13">
    <property type="entry name" value="INTEGRAL MEMBRANE HRF1 FAMILY PROTEIN"/>
    <property type="match status" value="1"/>
</dbReference>
<reference evidence="22" key="1">
    <citation type="journal article" date="2022" name="Plant J.">
        <title>Strategies of tolerance reflected in two North American maple genomes.</title>
        <authorList>
            <person name="McEvoy S.L."/>
            <person name="Sezen U.U."/>
            <person name="Trouern-Trend A."/>
            <person name="McMahon S.M."/>
            <person name="Schaberg P.G."/>
            <person name="Yang J."/>
            <person name="Wegrzyn J.L."/>
            <person name="Swenson N.G."/>
        </authorList>
    </citation>
    <scope>NUCLEOTIDE SEQUENCE</scope>
    <source>
        <strain evidence="22">91603</strain>
    </source>
</reference>
<keyword evidence="10" id="KW-0653">Protein transport</keyword>
<evidence type="ECO:0000256" key="9">
    <source>
        <dbReference type="ARBA" id="ARBA00022824"/>
    </source>
</evidence>
<comment type="subunit">
    <text evidence="5">May form heteromers.</text>
</comment>
<comment type="caution">
    <text evidence="22">The sequence shown here is derived from an EMBL/GenBank/DDBJ whole genome shotgun (WGS) entry which is preliminary data.</text>
</comment>
<dbReference type="GO" id="GO:0005793">
    <property type="term" value="C:endoplasmic reticulum-Golgi intermediate compartment"/>
    <property type="evidence" value="ECO:0007669"/>
    <property type="project" value="TreeGrafter"/>
</dbReference>
<comment type="similarity">
    <text evidence="4">Belongs to the YIF1 family.</text>
</comment>
<evidence type="ECO:0000313" key="23">
    <source>
        <dbReference type="Proteomes" id="UP001064489"/>
    </source>
</evidence>
<evidence type="ECO:0000256" key="11">
    <source>
        <dbReference type="ARBA" id="ARBA00022989"/>
    </source>
</evidence>
<dbReference type="Pfam" id="PF10613">
    <property type="entry name" value="Lig_chan-Glu_bd"/>
    <property type="match status" value="1"/>
</dbReference>
<keyword evidence="12" id="KW-0333">Golgi apparatus</keyword>
<protein>
    <recommendedName>
        <fullName evidence="21">Ionotropic glutamate receptor C-terminal domain-containing protein</fullName>
    </recommendedName>
</protein>
<feature type="transmembrane region" description="Helical" evidence="20">
    <location>
        <begin position="164"/>
        <end position="182"/>
    </location>
</feature>
<dbReference type="InterPro" id="IPR005578">
    <property type="entry name" value="Yif1_fam"/>
</dbReference>
<keyword evidence="17" id="KW-1071">Ligand-gated ion channel</keyword>
<evidence type="ECO:0000256" key="20">
    <source>
        <dbReference type="SAM" id="Phobius"/>
    </source>
</evidence>
<feature type="transmembrane region" description="Helical" evidence="20">
    <location>
        <begin position="194"/>
        <end position="218"/>
    </location>
</feature>
<evidence type="ECO:0000256" key="7">
    <source>
        <dbReference type="ARBA" id="ARBA00022692"/>
    </source>
</evidence>
<evidence type="ECO:0000256" key="3">
    <source>
        <dbReference type="ARBA" id="ARBA00008685"/>
    </source>
</evidence>
<dbReference type="FunFam" id="3.40.190.10:FF:000103">
    <property type="entry name" value="Glutamate receptor"/>
    <property type="match status" value="1"/>
</dbReference>
<keyword evidence="11 20" id="KW-1133">Transmembrane helix</keyword>
<dbReference type="SMART" id="SM00079">
    <property type="entry name" value="PBPe"/>
    <property type="match status" value="1"/>
</dbReference>
<keyword evidence="7 20" id="KW-0812">Transmembrane</keyword>
<accession>A0AAD5NQA4</accession>
<keyword evidence="23" id="KW-1185">Reference proteome</keyword>
<keyword evidence="15" id="KW-0675">Receptor</keyword>
<dbReference type="GO" id="GO:0005789">
    <property type="term" value="C:endoplasmic reticulum membrane"/>
    <property type="evidence" value="ECO:0007669"/>
    <property type="project" value="UniProtKB-SubCell"/>
</dbReference>
<dbReference type="GO" id="GO:0015031">
    <property type="term" value="P:protein transport"/>
    <property type="evidence" value="ECO:0007669"/>
    <property type="project" value="UniProtKB-KW"/>
</dbReference>
<feature type="transmembrane region" description="Helical" evidence="20">
    <location>
        <begin position="539"/>
        <end position="557"/>
    </location>
</feature>
<evidence type="ECO:0000256" key="10">
    <source>
        <dbReference type="ARBA" id="ARBA00022927"/>
    </source>
</evidence>
<reference evidence="22" key="2">
    <citation type="submission" date="2023-02" db="EMBL/GenBank/DDBJ databases">
        <authorList>
            <person name="Swenson N.G."/>
            <person name="Wegrzyn J.L."/>
            <person name="Mcevoy S.L."/>
        </authorList>
    </citation>
    <scope>NUCLEOTIDE SEQUENCE</scope>
    <source>
        <strain evidence="22">91603</strain>
        <tissue evidence="22">Leaf</tissue>
    </source>
</reference>
<proteinExistence type="inferred from homology"/>
<evidence type="ECO:0000256" key="4">
    <source>
        <dbReference type="ARBA" id="ARBA00009727"/>
    </source>
</evidence>
<name>A0AAD5NQA4_ACENE</name>
<evidence type="ECO:0000256" key="17">
    <source>
        <dbReference type="ARBA" id="ARBA00023286"/>
    </source>
</evidence>
<evidence type="ECO:0000256" key="12">
    <source>
        <dbReference type="ARBA" id="ARBA00023034"/>
    </source>
</evidence>
<evidence type="ECO:0000256" key="18">
    <source>
        <dbReference type="ARBA" id="ARBA00023303"/>
    </source>
</evidence>
<dbReference type="GO" id="GO:0006888">
    <property type="term" value="P:endoplasmic reticulum to Golgi vesicle-mediated transport"/>
    <property type="evidence" value="ECO:0007669"/>
    <property type="project" value="InterPro"/>
</dbReference>
<evidence type="ECO:0000256" key="16">
    <source>
        <dbReference type="ARBA" id="ARBA00023180"/>
    </source>
</evidence>
<dbReference type="GO" id="GO:0015276">
    <property type="term" value="F:ligand-gated monoatomic ion channel activity"/>
    <property type="evidence" value="ECO:0007669"/>
    <property type="project" value="InterPro"/>
</dbReference>
<evidence type="ECO:0000256" key="2">
    <source>
        <dbReference type="ARBA" id="ARBA00004653"/>
    </source>
</evidence>
<evidence type="ECO:0000256" key="19">
    <source>
        <dbReference type="ARBA" id="ARBA00049638"/>
    </source>
</evidence>
<sequence>MSGKMLRIAVPRNVGFPELVNVDRNLQTNETIISGFCIDVFKTVIAMLEDYEVDYEFIPFVNANGENKGSYNELIDHIYLQDYDAAVGDISITENRSLYADFTLPYSDLGVGMVARKERKNRMWIFLEPLTTDLWLSSASFFILTGIVIWLIEHPINNEFQGSISQQIGTIFWFSFSTLVFAHREKSISNLSRFVVIVWVFVVLILTSSYTATLTSMITVQQINLQLNTKESYIGYQRGSKDFISNLNFKDTNLQPFTSPEDYANALSRGSKKGGVSAIVDEIPYIKIFLSKYSEDYYMVGSNSTTKKIDSVLKWNCKSSSQIEIKERAASEMHETLGLGPQPGLPRPTSNPPSNLFGNAIYGAGSGLIRGGLGMYGEKFFGSGSDYVQSNISKYFSDPQYYFQVSDHYVRNKLKVILFPFLHRGHWTRITEPVGGRLSYKPPINDINAPDLYIPCMAFATYLVLAGISLGLSGKFSPEALNWQFVKGLVGWFLEVMLLKVSLLSLGGGEAPLLDTVAYGGYTFTGMCVAVLGRITLSYVYYLTVMWTCLCTGIFLVKTMKRTLFAEARSYDSSMHHYLLLCVAFAQFPLSFWLSNTSGNWFF</sequence>
<keyword evidence="6" id="KW-0813">Transport</keyword>
<dbReference type="InterPro" id="IPR019594">
    <property type="entry name" value="Glu/Gly-bd"/>
</dbReference>